<sequence length="701" mass="79704">MESGATFFSLNRKEHWIRRGWMGNLDAGEEDVRLRSGRKYGITDTVNLEALEGVGAIASFAVGPFGRLVLLDDGGDLWVYDRRGRHHERLFVSRHGMFSAASMLAVSGDTLFVSDPEGERSLIAFDMANGQAKWSRSGHELEGIHYRPLALAADERYVYVLTPRSEEQESEDETAGKMPLALIRLTLSGAVDSVFADGRFSLRIQTDGPSGPIAPFLAVSKQGDAYIFDGVGRTLFAFGPDGAMHTRMMLPPLSFAGIGVDSRRQIYVGDSRVIGPEDEDDRFILHFGEDGELVGRVAGFRGKTDGLLIDDTDNMYILSAENRTITVLDLQPQMLNWPETGAPEGVWLSRALDSAEAETVWHKLTLDADVPDGTQLRIRYFASDSPELVLKGELRNVSDWILRSDISFEEKRSALAPYWSEPVVNPQDALFFGAKGRYLWLQIEWIGSERLTPALARMRVYFPRESPLAFLPAVYQEEPSSRDFLERYLSLFATLLDSVEEQIDAMPRQFDRERTSGGSLRWLASWLGMEIDESWTDEWVRRFLRIAPELYRYRGTKRGIEKAVEICTGMVPIVVESYQYKSLRDKAELRWLVDRLYGDDPFTFTVLLHRDQAPSEKEKVLLRRLIDDFKPAHTEAKLVWLQPWMYLDLHTYLGMNTVLAEPSLFTLRSDRLMPNDTLLVDLDMNRRLDSHTRLEMDSELE</sequence>
<dbReference type="NCBIfam" id="TIGR02242">
    <property type="entry name" value="tail_TIGR02242"/>
    <property type="match status" value="1"/>
</dbReference>
<dbReference type="InterPro" id="IPR015943">
    <property type="entry name" value="WD40/YVTN_repeat-like_dom_sf"/>
</dbReference>
<reference evidence="1 2" key="1">
    <citation type="submission" date="2020-08" db="EMBL/GenBank/DDBJ databases">
        <title>Cohnella phylogeny.</title>
        <authorList>
            <person name="Dunlap C."/>
        </authorList>
    </citation>
    <scope>NUCLEOTIDE SEQUENCE [LARGE SCALE GENOMIC DNA]</scope>
    <source>
        <strain evidence="1 2">CBP 2801</strain>
    </source>
</reference>
<organism evidence="1 2">
    <name type="scientific">Cohnella zeiphila</name>
    <dbReference type="NCBI Taxonomy" id="2761120"/>
    <lineage>
        <taxon>Bacteria</taxon>
        <taxon>Bacillati</taxon>
        <taxon>Bacillota</taxon>
        <taxon>Bacilli</taxon>
        <taxon>Bacillales</taxon>
        <taxon>Paenibacillaceae</taxon>
        <taxon>Cohnella</taxon>
    </lineage>
</organism>
<dbReference type="Proteomes" id="UP000564644">
    <property type="component" value="Unassembled WGS sequence"/>
</dbReference>
<evidence type="ECO:0000313" key="2">
    <source>
        <dbReference type="Proteomes" id="UP000564644"/>
    </source>
</evidence>
<protein>
    <recommendedName>
        <fullName evidence="3">Phage tail protein</fullName>
    </recommendedName>
</protein>
<evidence type="ECO:0008006" key="3">
    <source>
        <dbReference type="Google" id="ProtNLM"/>
    </source>
</evidence>
<dbReference type="InterPro" id="IPR011748">
    <property type="entry name" value="Unchr_phage_tail-like"/>
</dbReference>
<gene>
    <name evidence="1" type="ORF">H7C18_32270</name>
</gene>
<name>A0A7X0STA4_9BACL</name>
<keyword evidence="2" id="KW-1185">Reference proteome</keyword>
<dbReference type="EMBL" id="JACJVO010000051">
    <property type="protein sequence ID" value="MBB6735596.1"/>
    <property type="molecule type" value="Genomic_DNA"/>
</dbReference>
<dbReference type="SUPFAM" id="SSF63829">
    <property type="entry name" value="Calcium-dependent phosphotriesterase"/>
    <property type="match status" value="1"/>
</dbReference>
<comment type="caution">
    <text evidence="1">The sequence shown here is derived from an EMBL/GenBank/DDBJ whole genome shotgun (WGS) entry which is preliminary data.</text>
</comment>
<dbReference type="RefSeq" id="WP_185133246.1">
    <property type="nucleotide sequence ID" value="NZ_JACJVO010000051.1"/>
</dbReference>
<proteinExistence type="predicted"/>
<dbReference type="AlphaFoldDB" id="A0A7X0STA4"/>
<evidence type="ECO:0000313" key="1">
    <source>
        <dbReference type="EMBL" id="MBB6735596.1"/>
    </source>
</evidence>
<dbReference type="Gene3D" id="2.130.10.10">
    <property type="entry name" value="YVTN repeat-like/Quinoprotein amine dehydrogenase"/>
    <property type="match status" value="1"/>
</dbReference>
<dbReference type="Pfam" id="PF09684">
    <property type="entry name" value="Tail_P2_I"/>
    <property type="match status" value="1"/>
</dbReference>
<dbReference type="InterPro" id="IPR006521">
    <property type="entry name" value="Tail_protein_I"/>
</dbReference>
<accession>A0A7X0STA4</accession>